<sequence>MKFVEDAQVLHGVKAKDDWISFLPPKSVRRTDLQSFLNSDHAALDVSTASRSRNEEFLFGTPTKSKFQLLPWKTKLPESMMQGLAVASGVVGAALPAVWSVVQPAVDPFSDEKEGDKETGWCKFVPRALSRLVGLGHRYFVCDVPLRTWLAAGGLMLGFPLTDAVHRVATRGNPRFKVVRFTINKIRGAADPENFQLDSVVLLNRSLAKMLKNFRAVGTRGGASSEPCLDGLFKPIWGTLATGAKDEHQLVLTPEEIRKFQAGGLALKQYAVKPEQSQSFSDGLLIAKGIYSQLLQMPPTDDAPGLWRHLHVLEVSLLNGVPLHLRWGHEQRLNLCAAGQMAAPLHSIWIASALARHVQLLFTNDMPLEPTKLLNDLKHEVLLQSKQLYPDVPSTPTMPTMCTVVINEPGLPEWTLSFHSAAKVQDLVQAHCRLHGVAIDDVWVKDPDDKLVSHDTSLAELVRLTIGCTAAMFVQHQPDAILLAAPLCEDDFEDPEVLPALATQVDDPNDHDAIMDFTDDVPAPHDASVANRPSNVQDNTVVGLGNLDAHQLVAQLPPLVLDLDLCSTMREPLLTAAARLHLLDRQGGVWADDEVWWQMQALGPLTRHTKVAMLDPLLATTWLAAQNVESVRHWIDVQPDFDRIATVVLHQGHWTPCVWVKKLCELEVHLWEHESVDVEALNPLHGLMCQALQVPMFQTSCTRRQFGLQNCGAASIAFLQFKLHGLNLPVDDAHLAFAAQSLREDFRMSHDGFTHMPRPWCWGAGVPEVLGITATILQQHGVPQSASTSRAKLLMQSLGRQLTGKGLALLVLNGPDELVTNLPWSSIRFAAKCAVNQQPVLLSGHLVQLGGQSIGPYFRSDGHAVADVPVACARLTVFADQVPQDWDTFSAHPFKHLLAMLPPLQSCRNEECQCDKWHVDQMSQVHDVLLDVFKRQFFTEAGRPTKPQSANHFSVHIRYLKSQELALLRLSGTHGIYVEPRLPDSTSPSDEFQVVWLPQATFATAQHQAQCEPLCIGLARSGRRFGLRVAAKQFQQLFQKLKPEGQFLSPGTRQLWHCGPWPYGSDRKSLGKVFTEWSWQVVISKCDSLRDGMMTTGSVVGPQSTVDLCAATSSTDPWLVRDPWQQAIQQMPKQQSPDVASHLQEMEDRMTQHILDKLPQGMETDETENRLQLLEHQLHQLATRHQSLENTVTEHHRQNSAQVQTLQAQMMSQMEVQSTQMARMFKDQMTKLETILSKKGRYHE</sequence>
<evidence type="ECO:0000313" key="2">
    <source>
        <dbReference type="EMBL" id="CAI3994734.1"/>
    </source>
</evidence>
<name>A0A9P1CN67_9DINO</name>
<organism evidence="2">
    <name type="scientific">Cladocopium goreaui</name>
    <dbReference type="NCBI Taxonomy" id="2562237"/>
    <lineage>
        <taxon>Eukaryota</taxon>
        <taxon>Sar</taxon>
        <taxon>Alveolata</taxon>
        <taxon>Dinophyceae</taxon>
        <taxon>Suessiales</taxon>
        <taxon>Symbiodiniaceae</taxon>
        <taxon>Cladocopium</taxon>
    </lineage>
</organism>
<evidence type="ECO:0000313" key="3">
    <source>
        <dbReference type="EMBL" id="CAL1148109.1"/>
    </source>
</evidence>
<reference evidence="2" key="1">
    <citation type="submission" date="2022-10" db="EMBL/GenBank/DDBJ databases">
        <authorList>
            <person name="Chen Y."/>
            <person name="Dougan E. K."/>
            <person name="Chan C."/>
            <person name="Rhodes N."/>
            <person name="Thang M."/>
        </authorList>
    </citation>
    <scope>NUCLEOTIDE SEQUENCE</scope>
</reference>
<evidence type="ECO:0000256" key="1">
    <source>
        <dbReference type="SAM" id="Coils"/>
    </source>
</evidence>
<dbReference type="EMBL" id="CAMXCT010001990">
    <property type="protein sequence ID" value="CAI3994734.1"/>
    <property type="molecule type" value="Genomic_DNA"/>
</dbReference>
<feature type="coiled-coil region" evidence="1">
    <location>
        <begin position="1164"/>
        <end position="1191"/>
    </location>
</feature>
<protein>
    <submittedName>
        <fullName evidence="2">Uncharacterized protein</fullName>
    </submittedName>
</protein>
<accession>A0A9P1CN67</accession>
<dbReference type="Proteomes" id="UP001152797">
    <property type="component" value="Unassembled WGS sequence"/>
</dbReference>
<gene>
    <name evidence="2" type="ORF">C1SCF055_LOCUS21360</name>
</gene>
<evidence type="ECO:0000313" key="4">
    <source>
        <dbReference type="Proteomes" id="UP001152797"/>
    </source>
</evidence>
<keyword evidence="4" id="KW-1185">Reference proteome</keyword>
<comment type="caution">
    <text evidence="2">The sequence shown here is derived from an EMBL/GenBank/DDBJ whole genome shotgun (WGS) entry which is preliminary data.</text>
</comment>
<reference evidence="3" key="2">
    <citation type="submission" date="2024-04" db="EMBL/GenBank/DDBJ databases">
        <authorList>
            <person name="Chen Y."/>
            <person name="Shah S."/>
            <person name="Dougan E. K."/>
            <person name="Thang M."/>
            <person name="Chan C."/>
        </authorList>
    </citation>
    <scope>NUCLEOTIDE SEQUENCE [LARGE SCALE GENOMIC DNA]</scope>
</reference>
<keyword evidence="1" id="KW-0175">Coiled coil</keyword>
<dbReference type="EMBL" id="CAMXCT030001990">
    <property type="protein sequence ID" value="CAL4782046.1"/>
    <property type="molecule type" value="Genomic_DNA"/>
</dbReference>
<dbReference type="OrthoDB" id="409650at2759"/>
<dbReference type="EMBL" id="CAMXCT020001990">
    <property type="protein sequence ID" value="CAL1148109.1"/>
    <property type="molecule type" value="Genomic_DNA"/>
</dbReference>
<dbReference type="AlphaFoldDB" id="A0A9P1CN67"/>
<proteinExistence type="predicted"/>